<dbReference type="InterPro" id="IPR011250">
    <property type="entry name" value="OMP/PagP_B-barrel"/>
</dbReference>
<gene>
    <name evidence="2" type="ORF">SAMN04487907_10169</name>
</gene>
<evidence type="ECO:0000259" key="1">
    <source>
        <dbReference type="Pfam" id="PF19573"/>
    </source>
</evidence>
<dbReference type="InterPro" id="IPR045743">
    <property type="entry name" value="DUF6089"/>
</dbReference>
<protein>
    <recommendedName>
        <fullName evidence="1">DUF6089 domain-containing protein</fullName>
    </recommendedName>
</protein>
<dbReference type="RefSeq" id="WP_175486947.1">
    <property type="nucleotide sequence ID" value="NZ_FOKV01000001.1"/>
</dbReference>
<keyword evidence="3" id="KW-1185">Reference proteome</keyword>
<organism evidence="2 3">
    <name type="scientific">Zunongwangia mangrovi</name>
    <dbReference type="NCBI Taxonomy" id="1334022"/>
    <lineage>
        <taxon>Bacteria</taxon>
        <taxon>Pseudomonadati</taxon>
        <taxon>Bacteroidota</taxon>
        <taxon>Flavobacteriia</taxon>
        <taxon>Flavobacteriales</taxon>
        <taxon>Flavobacteriaceae</taxon>
        <taxon>Zunongwangia</taxon>
    </lineage>
</organism>
<proteinExistence type="predicted"/>
<feature type="domain" description="DUF6089" evidence="1">
    <location>
        <begin position="4"/>
        <end position="231"/>
    </location>
</feature>
<sequence length="233" mass="25879">MRYLIAFVLMSITSINLQSQTYEVGAFLGGANYIGDVGNSFYVNPSGLAAGGILKWNRSPRHSFRFSLIMGNIEADDAESKDTRRQQRGYSFSNTITEASLGLEFNFWDFNLHKGTPQSAPYLYTGVTYFSADHVILDGSRGGPLVNEGTNWEFAIPMVVGYKTTLSQHLVGALEIGARYTFTDNLDGSNPEELLDSQDPIITFGNQNTNDWYVFTGITFTVTFGRKPCYSSF</sequence>
<evidence type="ECO:0000313" key="3">
    <source>
        <dbReference type="Proteomes" id="UP000199438"/>
    </source>
</evidence>
<dbReference type="Pfam" id="PF19573">
    <property type="entry name" value="DUF6089"/>
    <property type="match status" value="1"/>
</dbReference>
<dbReference type="STRING" id="1334022.SAMN04487907_10169"/>
<dbReference type="AlphaFoldDB" id="A0A1I1D6Y2"/>
<accession>A0A1I1D6Y2</accession>
<dbReference type="EMBL" id="FOKV01000001">
    <property type="protein sequence ID" value="SFB68848.1"/>
    <property type="molecule type" value="Genomic_DNA"/>
</dbReference>
<name>A0A1I1D6Y2_9FLAO</name>
<reference evidence="3" key="1">
    <citation type="submission" date="2016-10" db="EMBL/GenBank/DDBJ databases">
        <authorList>
            <person name="Varghese N."/>
            <person name="Submissions S."/>
        </authorList>
    </citation>
    <scope>NUCLEOTIDE SEQUENCE [LARGE SCALE GENOMIC DNA]</scope>
    <source>
        <strain evidence="3">DSM 24499</strain>
    </source>
</reference>
<dbReference type="Proteomes" id="UP000199438">
    <property type="component" value="Unassembled WGS sequence"/>
</dbReference>
<dbReference type="SUPFAM" id="SSF56925">
    <property type="entry name" value="OMPA-like"/>
    <property type="match status" value="1"/>
</dbReference>
<evidence type="ECO:0000313" key="2">
    <source>
        <dbReference type="EMBL" id="SFB68848.1"/>
    </source>
</evidence>